<protein>
    <submittedName>
        <fullName evidence="2">UvrD-family helicase</fullName>
    </submittedName>
</protein>
<proteinExistence type="predicted"/>
<organism evidence="2">
    <name type="scientific">Terrestrivirus sp</name>
    <dbReference type="NCBI Taxonomy" id="2487775"/>
    <lineage>
        <taxon>Viruses</taxon>
        <taxon>Varidnaviria</taxon>
        <taxon>Bamfordvirae</taxon>
        <taxon>Nucleocytoviricota</taxon>
        <taxon>Megaviricetes</taxon>
        <taxon>Imitervirales</taxon>
        <taxon>Mimiviridae</taxon>
        <taxon>Klosneuvirinae</taxon>
    </lineage>
</organism>
<dbReference type="InterPro" id="IPR027417">
    <property type="entry name" value="P-loop_NTPase"/>
</dbReference>
<evidence type="ECO:0000259" key="1">
    <source>
        <dbReference type="Pfam" id="PF13538"/>
    </source>
</evidence>
<keyword evidence="2" id="KW-0378">Hydrolase</keyword>
<keyword evidence="2" id="KW-0347">Helicase</keyword>
<name>A0A3G4ZM82_9VIRU</name>
<dbReference type="SUPFAM" id="SSF52540">
    <property type="entry name" value="P-loop containing nucleoside triphosphate hydrolases"/>
    <property type="match status" value="1"/>
</dbReference>
<dbReference type="InterPro" id="IPR027785">
    <property type="entry name" value="UvrD-like_helicase_C"/>
</dbReference>
<dbReference type="Gene3D" id="3.40.50.300">
    <property type="entry name" value="P-loop containing nucleotide triphosphate hydrolases"/>
    <property type="match status" value="1"/>
</dbReference>
<sequence length="99" mass="11849">MELIKKFRKEMNQEYTESIRRVDKEIIRPLWRHHNKLFVDQFANVNYGNSHSVHKSQGSSFYNVFVDTDDILNNKNEDEAKRCIYTAFTRSSNELHILV</sequence>
<reference evidence="2" key="1">
    <citation type="submission" date="2018-10" db="EMBL/GenBank/DDBJ databases">
        <title>Hidden diversity of soil giant viruses.</title>
        <authorList>
            <person name="Schulz F."/>
            <person name="Alteio L."/>
            <person name="Goudeau D."/>
            <person name="Ryan E.M."/>
            <person name="Malmstrom R.R."/>
            <person name="Blanchard J."/>
            <person name="Woyke T."/>
        </authorList>
    </citation>
    <scope>NUCLEOTIDE SEQUENCE</scope>
    <source>
        <strain evidence="2">TEV1</strain>
    </source>
</reference>
<evidence type="ECO:0000313" key="2">
    <source>
        <dbReference type="EMBL" id="AYV75955.1"/>
    </source>
</evidence>
<keyword evidence="2" id="KW-0067">ATP-binding</keyword>
<dbReference type="Pfam" id="PF13538">
    <property type="entry name" value="UvrD_C_2"/>
    <property type="match status" value="1"/>
</dbReference>
<accession>A0A3G4ZM82</accession>
<dbReference type="EMBL" id="MK071982">
    <property type="protein sequence ID" value="AYV75955.1"/>
    <property type="molecule type" value="Genomic_DNA"/>
</dbReference>
<keyword evidence="2" id="KW-0547">Nucleotide-binding</keyword>
<feature type="domain" description="UvrD-like helicase C-terminal" evidence="1">
    <location>
        <begin position="52"/>
        <end position="97"/>
    </location>
</feature>
<gene>
    <name evidence="2" type="ORF">Terrestrivirus4_3</name>
</gene>
<dbReference type="GO" id="GO:0004386">
    <property type="term" value="F:helicase activity"/>
    <property type="evidence" value="ECO:0007669"/>
    <property type="project" value="UniProtKB-KW"/>
</dbReference>